<accession>A0ABQ4YS14</accession>
<organism evidence="1 2">
    <name type="scientific">Tanacetum coccineum</name>
    <dbReference type="NCBI Taxonomy" id="301880"/>
    <lineage>
        <taxon>Eukaryota</taxon>
        <taxon>Viridiplantae</taxon>
        <taxon>Streptophyta</taxon>
        <taxon>Embryophyta</taxon>
        <taxon>Tracheophyta</taxon>
        <taxon>Spermatophyta</taxon>
        <taxon>Magnoliopsida</taxon>
        <taxon>eudicotyledons</taxon>
        <taxon>Gunneridae</taxon>
        <taxon>Pentapetalae</taxon>
        <taxon>asterids</taxon>
        <taxon>campanulids</taxon>
        <taxon>Asterales</taxon>
        <taxon>Asteraceae</taxon>
        <taxon>Asteroideae</taxon>
        <taxon>Anthemideae</taxon>
        <taxon>Anthemidinae</taxon>
        <taxon>Tanacetum</taxon>
    </lineage>
</organism>
<evidence type="ECO:0000313" key="1">
    <source>
        <dbReference type="EMBL" id="GJS79418.1"/>
    </source>
</evidence>
<name>A0ABQ4YS14_9ASTR</name>
<reference evidence="1" key="1">
    <citation type="journal article" date="2022" name="Int. J. Mol. Sci.">
        <title>Draft Genome of Tanacetum Coccineum: Genomic Comparison of Closely Related Tanacetum-Family Plants.</title>
        <authorList>
            <person name="Yamashiro T."/>
            <person name="Shiraishi A."/>
            <person name="Nakayama K."/>
            <person name="Satake H."/>
        </authorList>
    </citation>
    <scope>NUCLEOTIDE SEQUENCE</scope>
</reference>
<evidence type="ECO:0000313" key="2">
    <source>
        <dbReference type="Proteomes" id="UP001151760"/>
    </source>
</evidence>
<proteinExistence type="predicted"/>
<keyword evidence="2" id="KW-1185">Reference proteome</keyword>
<comment type="caution">
    <text evidence="1">The sequence shown here is derived from an EMBL/GenBank/DDBJ whole genome shotgun (WGS) entry which is preliminary data.</text>
</comment>
<dbReference type="EMBL" id="BQNB010010596">
    <property type="protein sequence ID" value="GJS79418.1"/>
    <property type="molecule type" value="Genomic_DNA"/>
</dbReference>
<protein>
    <submittedName>
        <fullName evidence="1">Uncharacterized protein</fullName>
    </submittedName>
</protein>
<reference evidence="1" key="2">
    <citation type="submission" date="2022-01" db="EMBL/GenBank/DDBJ databases">
        <authorList>
            <person name="Yamashiro T."/>
            <person name="Shiraishi A."/>
            <person name="Satake H."/>
            <person name="Nakayama K."/>
        </authorList>
    </citation>
    <scope>NUCLEOTIDE SEQUENCE</scope>
</reference>
<sequence length="99" mass="11302">MLILNLMDKEGFQPERLAQGLKQWVWSRFDTAYPKSWIRRIDLVSFVVFDRDWNVVAVTNVFKITDAPVASVTGEALALIYDMGNLEKFCNGSKGDNDD</sequence>
<gene>
    <name evidence="1" type="ORF">Tco_0729299</name>
</gene>
<dbReference type="Proteomes" id="UP001151760">
    <property type="component" value="Unassembled WGS sequence"/>
</dbReference>